<proteinExistence type="predicted"/>
<comment type="caution">
    <text evidence="1">The sequence shown here is derived from an EMBL/GenBank/DDBJ whole genome shotgun (WGS) entry which is preliminary data.</text>
</comment>
<protein>
    <submittedName>
        <fullName evidence="1">Uncharacterized protein</fullName>
    </submittedName>
</protein>
<organism evidence="1 2">
    <name type="scientific">Aspergillus cavernicola</name>
    <dbReference type="NCBI Taxonomy" id="176166"/>
    <lineage>
        <taxon>Eukaryota</taxon>
        <taxon>Fungi</taxon>
        <taxon>Dikarya</taxon>
        <taxon>Ascomycota</taxon>
        <taxon>Pezizomycotina</taxon>
        <taxon>Eurotiomycetes</taxon>
        <taxon>Eurotiomycetidae</taxon>
        <taxon>Eurotiales</taxon>
        <taxon>Aspergillaceae</taxon>
        <taxon>Aspergillus</taxon>
        <taxon>Aspergillus subgen. Nidulantes</taxon>
    </lineage>
</organism>
<name>A0ABR4J181_9EURO</name>
<sequence>MRWNPLMNTNRTFTFIPNYQYCMDSNESSFYNFYNFYSWYYYDDNDRRTPGPTQSGFLIPAINDTVLKARMKAVTQLLQNTISPWSSSMNK</sequence>
<evidence type="ECO:0000313" key="2">
    <source>
        <dbReference type="Proteomes" id="UP001610335"/>
    </source>
</evidence>
<accession>A0ABR4J181</accession>
<keyword evidence="2" id="KW-1185">Reference proteome</keyword>
<gene>
    <name evidence="1" type="ORF">BDW59DRAFT_138039</name>
</gene>
<evidence type="ECO:0000313" key="1">
    <source>
        <dbReference type="EMBL" id="KAL2833666.1"/>
    </source>
</evidence>
<dbReference type="Proteomes" id="UP001610335">
    <property type="component" value="Unassembled WGS sequence"/>
</dbReference>
<reference evidence="1 2" key="1">
    <citation type="submission" date="2024-07" db="EMBL/GenBank/DDBJ databases">
        <title>Section-level genome sequencing and comparative genomics of Aspergillus sections Usti and Cavernicolus.</title>
        <authorList>
            <consortium name="Lawrence Berkeley National Laboratory"/>
            <person name="Nybo J.L."/>
            <person name="Vesth T.C."/>
            <person name="Theobald S."/>
            <person name="Frisvad J.C."/>
            <person name="Larsen T.O."/>
            <person name="Kjaerboelling I."/>
            <person name="Rothschild-Mancinelli K."/>
            <person name="Lyhne E.K."/>
            <person name="Kogle M.E."/>
            <person name="Barry K."/>
            <person name="Clum A."/>
            <person name="Na H."/>
            <person name="Ledsgaard L."/>
            <person name="Lin J."/>
            <person name="Lipzen A."/>
            <person name="Kuo A."/>
            <person name="Riley R."/>
            <person name="Mondo S."/>
            <person name="LaButti K."/>
            <person name="Haridas S."/>
            <person name="Pangalinan J."/>
            <person name="Salamov A.A."/>
            <person name="Simmons B.A."/>
            <person name="Magnuson J.K."/>
            <person name="Chen J."/>
            <person name="Drula E."/>
            <person name="Henrissat B."/>
            <person name="Wiebenga A."/>
            <person name="Lubbers R.J."/>
            <person name="Gomes A.C."/>
            <person name="Makela M.R."/>
            <person name="Stajich J."/>
            <person name="Grigoriev I.V."/>
            <person name="Mortensen U.H."/>
            <person name="De vries R.P."/>
            <person name="Baker S.E."/>
            <person name="Andersen M.R."/>
        </authorList>
    </citation>
    <scope>NUCLEOTIDE SEQUENCE [LARGE SCALE GENOMIC DNA]</scope>
    <source>
        <strain evidence="1 2">CBS 600.67</strain>
    </source>
</reference>
<dbReference type="EMBL" id="JBFXLS010000003">
    <property type="protein sequence ID" value="KAL2833666.1"/>
    <property type="molecule type" value="Genomic_DNA"/>
</dbReference>